<evidence type="ECO:0000256" key="2">
    <source>
        <dbReference type="PROSITE-ProRule" id="PRU00169"/>
    </source>
</evidence>
<dbReference type="Proteomes" id="UP000324974">
    <property type="component" value="Chromosome"/>
</dbReference>
<feature type="domain" description="Response regulatory" evidence="3">
    <location>
        <begin position="8"/>
        <end position="131"/>
    </location>
</feature>
<reference evidence="5" key="1">
    <citation type="submission" date="2019-08" db="EMBL/GenBank/DDBJ databases">
        <title>Limnoglobus roseus gen. nov., sp. nov., a novel freshwater planctomycete with a giant genome from the family Gemmataceae.</title>
        <authorList>
            <person name="Kulichevskaya I.S."/>
            <person name="Naumoff D.G."/>
            <person name="Miroshnikov K."/>
            <person name="Ivanova A."/>
            <person name="Philippov D.A."/>
            <person name="Hakobyan A."/>
            <person name="Rijpstra I.C."/>
            <person name="Sinninghe Damste J.S."/>
            <person name="Liesack W."/>
            <person name="Dedysh S.N."/>
        </authorList>
    </citation>
    <scope>NUCLEOTIDE SEQUENCE [LARGE SCALE GENOMIC DNA]</scope>
    <source>
        <strain evidence="5">PX52</strain>
    </source>
</reference>
<dbReference type="InterPro" id="IPR001789">
    <property type="entry name" value="Sig_transdc_resp-reg_receiver"/>
</dbReference>
<dbReference type="Pfam" id="PF00072">
    <property type="entry name" value="Response_reg"/>
    <property type="match status" value="1"/>
</dbReference>
<dbReference type="InterPro" id="IPR011006">
    <property type="entry name" value="CheY-like_superfamily"/>
</dbReference>
<keyword evidence="1 2" id="KW-0597">Phosphoprotein</keyword>
<dbReference type="Gene3D" id="3.40.50.2300">
    <property type="match status" value="1"/>
</dbReference>
<evidence type="ECO:0000256" key="1">
    <source>
        <dbReference type="ARBA" id="ARBA00022553"/>
    </source>
</evidence>
<gene>
    <name evidence="4" type="ORF">PX52LOC_06306</name>
</gene>
<dbReference type="SMART" id="SM00448">
    <property type="entry name" value="REC"/>
    <property type="match status" value="1"/>
</dbReference>
<dbReference type="RefSeq" id="WP_168219304.1">
    <property type="nucleotide sequence ID" value="NZ_CP042425.1"/>
</dbReference>
<dbReference type="AlphaFoldDB" id="A0A5C1APU1"/>
<evidence type="ECO:0000313" key="5">
    <source>
        <dbReference type="Proteomes" id="UP000324974"/>
    </source>
</evidence>
<evidence type="ECO:0000313" key="4">
    <source>
        <dbReference type="EMBL" id="QEL19244.1"/>
    </source>
</evidence>
<keyword evidence="5" id="KW-1185">Reference proteome</keyword>
<proteinExistence type="predicted"/>
<evidence type="ECO:0000259" key="3">
    <source>
        <dbReference type="PROSITE" id="PS50110"/>
    </source>
</evidence>
<name>A0A5C1APU1_9BACT</name>
<dbReference type="PROSITE" id="PS50110">
    <property type="entry name" value="RESPONSE_REGULATORY"/>
    <property type="match status" value="1"/>
</dbReference>
<dbReference type="InterPro" id="IPR050595">
    <property type="entry name" value="Bact_response_regulator"/>
</dbReference>
<dbReference type="PANTHER" id="PTHR44591:SF3">
    <property type="entry name" value="RESPONSE REGULATORY DOMAIN-CONTAINING PROTEIN"/>
    <property type="match status" value="1"/>
</dbReference>
<feature type="modified residue" description="4-aspartylphosphate" evidence="2">
    <location>
        <position position="57"/>
    </location>
</feature>
<dbReference type="KEGG" id="lrs:PX52LOC_06306"/>
<dbReference type="PANTHER" id="PTHR44591">
    <property type="entry name" value="STRESS RESPONSE REGULATOR PROTEIN 1"/>
    <property type="match status" value="1"/>
</dbReference>
<dbReference type="EMBL" id="CP042425">
    <property type="protein sequence ID" value="QEL19244.1"/>
    <property type="molecule type" value="Genomic_DNA"/>
</dbReference>
<accession>A0A5C1APU1</accession>
<dbReference type="GO" id="GO:0000160">
    <property type="term" value="P:phosphorelay signal transduction system"/>
    <property type="evidence" value="ECO:0007669"/>
    <property type="project" value="InterPro"/>
</dbReference>
<protein>
    <submittedName>
        <fullName evidence="4">Response regulator</fullName>
    </submittedName>
</protein>
<dbReference type="SUPFAM" id="SSF52172">
    <property type="entry name" value="CheY-like"/>
    <property type="match status" value="1"/>
</dbReference>
<organism evidence="4 5">
    <name type="scientific">Limnoglobus roseus</name>
    <dbReference type="NCBI Taxonomy" id="2598579"/>
    <lineage>
        <taxon>Bacteria</taxon>
        <taxon>Pseudomonadati</taxon>
        <taxon>Planctomycetota</taxon>
        <taxon>Planctomycetia</taxon>
        <taxon>Gemmatales</taxon>
        <taxon>Gemmataceae</taxon>
        <taxon>Limnoglobus</taxon>
    </lineage>
</organism>
<sequence length="131" mass="13769">MTDPVPLSVLIIDDDRNAADSLAACLTLHGYAVRTAASAAAAIALAVEARPEVVLLDLHTPGMDGWELAANLAASNYRPVTEAAAGADPLGVAWVHIPFHLGKQVDTAVVLDVLARAARTREARRRMNSPP</sequence>